<protein>
    <submittedName>
        <fullName evidence="1">Uncharacterized protein</fullName>
    </submittedName>
</protein>
<organism evidence="1">
    <name type="scientific">Myoviridae sp. ctYA416</name>
    <dbReference type="NCBI Taxonomy" id="2825125"/>
    <lineage>
        <taxon>Viruses</taxon>
        <taxon>Duplodnaviria</taxon>
        <taxon>Heunggongvirae</taxon>
        <taxon>Uroviricota</taxon>
        <taxon>Caudoviricetes</taxon>
    </lineage>
</organism>
<proteinExistence type="predicted"/>
<sequence length="227" mass="26658">MLSEISIKKLNLYIDEIVKRGEFCFSDSHRTYKFIQKSLVDIVEKDHIIDDIGKSSKYIRMLSIWAFIRLYKKATGELEPPTYEEYSSKEVFTPCYYALGDTDIESIHNEYLAIEALFKAKTAQVVVDLITNREMWSYRYVNLKRIQDYIRLEYRMASKYHCKRLKEANRIAVEQGNSADLKQMLELVGINMDDTNLLWHECSTRVVMHAIRAYAKSRENVGVFHGI</sequence>
<accession>A0A8S5UTK8</accession>
<reference evidence="1" key="1">
    <citation type="journal article" date="2021" name="Proc. Natl. Acad. Sci. U.S.A.">
        <title>A Catalog of Tens of Thousands of Viruses from Human Metagenomes Reveals Hidden Associations with Chronic Diseases.</title>
        <authorList>
            <person name="Tisza M.J."/>
            <person name="Buck C.B."/>
        </authorList>
    </citation>
    <scope>NUCLEOTIDE SEQUENCE</scope>
    <source>
        <strain evidence="1">CtYA416</strain>
    </source>
</reference>
<name>A0A8S5UTK8_9CAUD</name>
<dbReference type="EMBL" id="BK016136">
    <property type="protein sequence ID" value="DAF97756.1"/>
    <property type="molecule type" value="Genomic_DNA"/>
</dbReference>
<evidence type="ECO:0000313" key="1">
    <source>
        <dbReference type="EMBL" id="DAF97756.1"/>
    </source>
</evidence>